<feature type="transmembrane region" description="Helical" evidence="1">
    <location>
        <begin position="21"/>
        <end position="41"/>
    </location>
</feature>
<reference evidence="3" key="1">
    <citation type="journal article" date="2011" name="PLoS Genet.">
        <title>Genomic analysis of the necrotrophic fungal pathogens Sclerotinia sclerotiorum and Botrytis cinerea.</title>
        <authorList>
            <person name="Amselem J."/>
            <person name="Cuomo C.A."/>
            <person name="van Kan J.A."/>
            <person name="Viaud M."/>
            <person name="Benito E.P."/>
            <person name="Couloux A."/>
            <person name="Coutinho P.M."/>
            <person name="de Vries R.P."/>
            <person name="Dyer P.S."/>
            <person name="Fillinger S."/>
            <person name="Fournier E."/>
            <person name="Gout L."/>
            <person name="Hahn M."/>
            <person name="Kohn L."/>
            <person name="Lapalu N."/>
            <person name="Plummer K.M."/>
            <person name="Pradier J.M."/>
            <person name="Quevillon E."/>
            <person name="Sharon A."/>
            <person name="Simon A."/>
            <person name="ten Have A."/>
            <person name="Tudzynski B."/>
            <person name="Tudzynski P."/>
            <person name="Wincker P."/>
            <person name="Andrew M."/>
            <person name="Anthouard V."/>
            <person name="Beever R.E."/>
            <person name="Beffa R."/>
            <person name="Benoit I."/>
            <person name="Bouzid O."/>
            <person name="Brault B."/>
            <person name="Chen Z."/>
            <person name="Choquer M."/>
            <person name="Collemare J."/>
            <person name="Cotton P."/>
            <person name="Danchin E.G."/>
            <person name="Da Silva C."/>
            <person name="Gautier A."/>
            <person name="Giraud C."/>
            <person name="Giraud T."/>
            <person name="Gonzalez C."/>
            <person name="Grossetete S."/>
            <person name="Guldener U."/>
            <person name="Henrissat B."/>
            <person name="Howlett B.J."/>
            <person name="Kodira C."/>
            <person name="Kretschmer M."/>
            <person name="Lappartient A."/>
            <person name="Leroch M."/>
            <person name="Levis C."/>
            <person name="Mauceli E."/>
            <person name="Neuveglise C."/>
            <person name="Oeser B."/>
            <person name="Pearson M."/>
            <person name="Poulain J."/>
            <person name="Poussereau N."/>
            <person name="Quesneville H."/>
            <person name="Rascle C."/>
            <person name="Schumacher J."/>
            <person name="Segurens B."/>
            <person name="Sexton A."/>
            <person name="Silva E."/>
            <person name="Sirven C."/>
            <person name="Soanes D.M."/>
            <person name="Talbot N.J."/>
            <person name="Templeton M."/>
            <person name="Yandava C."/>
            <person name="Yarden O."/>
            <person name="Zeng Q."/>
            <person name="Rollins J.A."/>
            <person name="Lebrun M.H."/>
            <person name="Dickman M."/>
        </authorList>
    </citation>
    <scope>NUCLEOTIDE SEQUENCE [LARGE SCALE GENOMIC DNA]</scope>
    <source>
        <strain evidence="3">ATCC 18683 / 1980 / Ss-1</strain>
    </source>
</reference>
<dbReference type="RefSeq" id="XP_001591932.1">
    <property type="nucleotide sequence ID" value="XM_001591882.1"/>
</dbReference>
<proteinExistence type="predicted"/>
<keyword evidence="1" id="KW-0472">Membrane</keyword>
<dbReference type="HOGENOM" id="CLU_3051800_0_0_1"/>
<keyword evidence="3" id="KW-1185">Reference proteome</keyword>
<sequence length="54" mass="6422">MVCTASNISWQKEDYLRSKMFLENLHIVETNVCCILLYYLATPWMQILISKPIR</sequence>
<dbReference type="AlphaFoldDB" id="A7EPX9"/>
<dbReference type="EMBL" id="CH476629">
    <property type="protein sequence ID" value="EDO04895.1"/>
    <property type="molecule type" value="Genomic_DNA"/>
</dbReference>
<accession>A7EPX9</accession>
<dbReference type="Proteomes" id="UP000001312">
    <property type="component" value="Unassembled WGS sequence"/>
</dbReference>
<protein>
    <submittedName>
        <fullName evidence="2">Uncharacterized protein</fullName>
    </submittedName>
</protein>
<keyword evidence="1" id="KW-1133">Transmembrane helix</keyword>
<dbReference type="InParanoid" id="A7EPX9"/>
<evidence type="ECO:0000256" key="1">
    <source>
        <dbReference type="SAM" id="Phobius"/>
    </source>
</evidence>
<name>A7EPX9_SCLS1</name>
<evidence type="ECO:0000313" key="3">
    <source>
        <dbReference type="Proteomes" id="UP000001312"/>
    </source>
</evidence>
<dbReference type="GeneID" id="5487989"/>
<evidence type="ECO:0000313" key="2">
    <source>
        <dbReference type="EMBL" id="EDO04895.1"/>
    </source>
</evidence>
<dbReference type="KEGG" id="ssl:SS1G_07378"/>
<keyword evidence="1" id="KW-0812">Transmembrane</keyword>
<organism evidence="2 3">
    <name type="scientific">Sclerotinia sclerotiorum (strain ATCC 18683 / 1980 / Ss-1)</name>
    <name type="common">White mold</name>
    <name type="synonym">Whetzelinia sclerotiorum</name>
    <dbReference type="NCBI Taxonomy" id="665079"/>
    <lineage>
        <taxon>Eukaryota</taxon>
        <taxon>Fungi</taxon>
        <taxon>Dikarya</taxon>
        <taxon>Ascomycota</taxon>
        <taxon>Pezizomycotina</taxon>
        <taxon>Leotiomycetes</taxon>
        <taxon>Helotiales</taxon>
        <taxon>Sclerotiniaceae</taxon>
        <taxon>Sclerotinia</taxon>
    </lineage>
</organism>
<gene>
    <name evidence="2" type="ORF">SS1G_07378</name>
</gene>